<organism evidence="1 2">
    <name type="scientific">Aquibium oceanicum</name>
    <dbReference type="NCBI Taxonomy" id="1670800"/>
    <lineage>
        <taxon>Bacteria</taxon>
        <taxon>Pseudomonadati</taxon>
        <taxon>Pseudomonadota</taxon>
        <taxon>Alphaproteobacteria</taxon>
        <taxon>Hyphomicrobiales</taxon>
        <taxon>Phyllobacteriaceae</taxon>
        <taxon>Aquibium</taxon>
    </lineage>
</organism>
<dbReference type="STRING" id="1670800.BSQ44_24310"/>
<dbReference type="AlphaFoldDB" id="A0A1L3SXW3"/>
<sequence length="177" mass="19518">MTSNPFAVGDIVRLKTGTSPQRVIAVGRVNITAKYTSPGGHHYPPTTRHHDKFIHFEEPQMSQPTLFKTPDNQYGTLLARDSAGNMVLELKGSVPKVQAYTPDQLEEVRPYTILVQAVGDARSEFHMEADKGSVEEGDLVFLPKHNTLVKIVKLDTKSKSARCRLKGIKLVGEPIAA</sequence>
<evidence type="ECO:0000313" key="1">
    <source>
        <dbReference type="EMBL" id="APH74145.1"/>
    </source>
</evidence>
<dbReference type="RefSeq" id="WP_072607607.1">
    <property type="nucleotide sequence ID" value="NZ_CP018171.1"/>
</dbReference>
<dbReference type="Proteomes" id="UP000182840">
    <property type="component" value="Chromosome"/>
</dbReference>
<dbReference type="EMBL" id="CP018171">
    <property type="protein sequence ID" value="APH74145.1"/>
    <property type="molecule type" value="Genomic_DNA"/>
</dbReference>
<keyword evidence="2" id="KW-1185">Reference proteome</keyword>
<protein>
    <submittedName>
        <fullName evidence="1">Uncharacterized protein</fullName>
    </submittedName>
</protein>
<accession>A0A1L3SXW3</accession>
<proteinExistence type="predicted"/>
<name>A0A1L3SXW3_9HYPH</name>
<gene>
    <name evidence="1" type="ORF">BSQ44_24310</name>
</gene>
<dbReference type="KEGG" id="meso:BSQ44_24310"/>
<reference evidence="2" key="1">
    <citation type="submission" date="2016-11" db="EMBL/GenBank/DDBJ databases">
        <title>Mesorhizobium oceanicum sp. nov., isolated from deep seawater in South China Sea.</title>
        <authorList>
            <person name="Fu G.-Y."/>
        </authorList>
    </citation>
    <scope>NUCLEOTIDE SEQUENCE [LARGE SCALE GENOMIC DNA]</scope>
    <source>
        <strain evidence="2">B7</strain>
    </source>
</reference>
<evidence type="ECO:0000313" key="2">
    <source>
        <dbReference type="Proteomes" id="UP000182840"/>
    </source>
</evidence>